<comment type="caution">
    <text evidence="2">The sequence shown here is derived from an EMBL/GenBank/DDBJ whole genome shotgun (WGS) entry which is preliminary data.</text>
</comment>
<gene>
    <name evidence="2" type="ORF">Mgra_00003075</name>
</gene>
<feature type="signal peptide" evidence="1">
    <location>
        <begin position="1"/>
        <end position="23"/>
    </location>
</feature>
<keyword evidence="1" id="KW-0732">Signal</keyword>
<keyword evidence="3" id="KW-1185">Reference proteome</keyword>
<feature type="chain" id="PRO_5035741763" evidence="1">
    <location>
        <begin position="24"/>
        <end position="431"/>
    </location>
</feature>
<sequence length="431" mass="48551">MTPFMNFFIPFAFFLLLPHLGNSQTITSLAPNIPMGIFLAYDPAQSNYYIPITKKYLDYICQNHRSSGGPNQYIGDMVIQTLAVVDTTVSNFVNPPDPKTNDALIWEFLNPLLPYFPGGSGTCHFDRVYVGTIGLDHSKDANGNWILDALTDTNFRSNYLARQKAVAQKFADNVKLSANPNVKWEWYILPEMCMDYVNFDQYNSGTTPKYADSWADYISRHMADLNSILPGRQFLWSPRDNLYFSIQNNLFVANLIESGTESGMKNSGTCLSIRNLLLIVFDNVPEYYDPGTITYIQNSLKGMLNKIATNLAISMPSVCSTALNCPLAVAPQDHVGLGSISSAKNYTKEDALFWMNLLKPVFPFKTLTINVEQFIRNTWPHANTWPIVSDDTYNDADCIEVKLREQFYVANGFNLGPAWAINAWYSCNHPG</sequence>
<protein>
    <submittedName>
        <fullName evidence="2">C-type lectin domain-containing protein</fullName>
    </submittedName>
</protein>
<evidence type="ECO:0000256" key="1">
    <source>
        <dbReference type="SAM" id="SignalP"/>
    </source>
</evidence>
<reference evidence="2" key="1">
    <citation type="journal article" date="2020" name="Ecol. Evol.">
        <title>Genome structure and content of the rice root-knot nematode (Meloidogyne graminicola).</title>
        <authorList>
            <person name="Phan N.T."/>
            <person name="Danchin E.G.J."/>
            <person name="Klopp C."/>
            <person name="Perfus-Barbeoch L."/>
            <person name="Kozlowski D.K."/>
            <person name="Koutsovoulos G.D."/>
            <person name="Lopez-Roques C."/>
            <person name="Bouchez O."/>
            <person name="Zahm M."/>
            <person name="Besnard G."/>
            <person name="Bellafiore S."/>
        </authorList>
    </citation>
    <scope>NUCLEOTIDE SEQUENCE</scope>
    <source>
        <strain evidence="2">VN-18</strain>
    </source>
</reference>
<accession>A0A8S9ZWP9</accession>
<evidence type="ECO:0000313" key="2">
    <source>
        <dbReference type="EMBL" id="KAF7637557.1"/>
    </source>
</evidence>
<name>A0A8S9ZWP9_9BILA</name>
<dbReference type="Proteomes" id="UP000605970">
    <property type="component" value="Unassembled WGS sequence"/>
</dbReference>
<dbReference type="EMBL" id="JABEBT010000019">
    <property type="protein sequence ID" value="KAF7637557.1"/>
    <property type="molecule type" value="Genomic_DNA"/>
</dbReference>
<dbReference type="OrthoDB" id="5861981at2759"/>
<organism evidence="2 3">
    <name type="scientific">Meloidogyne graminicola</name>
    <dbReference type="NCBI Taxonomy" id="189291"/>
    <lineage>
        <taxon>Eukaryota</taxon>
        <taxon>Metazoa</taxon>
        <taxon>Ecdysozoa</taxon>
        <taxon>Nematoda</taxon>
        <taxon>Chromadorea</taxon>
        <taxon>Rhabditida</taxon>
        <taxon>Tylenchina</taxon>
        <taxon>Tylenchomorpha</taxon>
        <taxon>Tylenchoidea</taxon>
        <taxon>Meloidogynidae</taxon>
        <taxon>Meloidogyninae</taxon>
        <taxon>Meloidogyne</taxon>
    </lineage>
</organism>
<proteinExistence type="predicted"/>
<dbReference type="AlphaFoldDB" id="A0A8S9ZWP9"/>
<evidence type="ECO:0000313" key="3">
    <source>
        <dbReference type="Proteomes" id="UP000605970"/>
    </source>
</evidence>